<evidence type="ECO:0000256" key="12">
    <source>
        <dbReference type="PIRSR" id="PIRSR017267-2"/>
    </source>
</evidence>
<dbReference type="GO" id="GO:0032542">
    <property type="term" value="F:sulfiredoxin activity"/>
    <property type="evidence" value="ECO:0007669"/>
    <property type="project" value="UniProtKB-EC"/>
</dbReference>
<dbReference type="EMBL" id="GECZ01023766">
    <property type="protein sequence ID" value="JAS46003.1"/>
    <property type="molecule type" value="Transcribed_RNA"/>
</dbReference>
<dbReference type="SMART" id="SM00470">
    <property type="entry name" value="ParB"/>
    <property type="match status" value="1"/>
</dbReference>
<accession>A0A1B6F7Z9</accession>
<evidence type="ECO:0000313" key="14">
    <source>
        <dbReference type="EMBL" id="JAS46003.1"/>
    </source>
</evidence>
<dbReference type="InterPro" id="IPR003115">
    <property type="entry name" value="ParB_N"/>
</dbReference>
<protein>
    <recommendedName>
        <fullName evidence="2 10">Sulfiredoxin</fullName>
        <ecNumber evidence="2 10">1.8.98.2</ecNumber>
    </recommendedName>
</protein>
<comment type="catalytic activity">
    <reaction evidence="9 10">
        <text>S-hydroxy-S-oxy-L-cysteinyl-[peroxiredoxin] + [protein]-dithiol + ATP = S-hydroxy-L-cysteinyl-[peroxiredoxin] + [protein]-disulfide + ADP + phosphate</text>
        <dbReference type="Rhea" id="RHEA:17545"/>
        <dbReference type="Rhea" id="RHEA-COMP:10593"/>
        <dbReference type="Rhea" id="RHEA-COMP:10594"/>
        <dbReference type="Rhea" id="RHEA-COMP:13681"/>
        <dbReference type="Rhea" id="RHEA-COMP:17976"/>
        <dbReference type="ChEBI" id="CHEBI:29950"/>
        <dbReference type="ChEBI" id="CHEBI:30616"/>
        <dbReference type="ChEBI" id="CHEBI:43474"/>
        <dbReference type="ChEBI" id="CHEBI:50058"/>
        <dbReference type="ChEBI" id="CHEBI:61973"/>
        <dbReference type="ChEBI" id="CHEBI:61974"/>
        <dbReference type="ChEBI" id="CHEBI:456216"/>
        <dbReference type="EC" id="1.8.98.2"/>
    </reaction>
</comment>
<dbReference type="EC" id="1.8.98.2" evidence="2 10"/>
<dbReference type="GO" id="GO:0005737">
    <property type="term" value="C:cytoplasm"/>
    <property type="evidence" value="ECO:0007669"/>
    <property type="project" value="TreeGrafter"/>
</dbReference>
<sequence length="120" mass="13736">MIRKLFRAMSSEVTSIHSHQIAEVHEVPMRVIIRPFPPEVDEEKVKSIMHTLENNEEAVPPVDVLWIQGSEGGDYYYSFGGCHRFTAHQRLNRPTIRAKLVKSTLTDLRCYLGSSTPDLK</sequence>
<evidence type="ECO:0000259" key="13">
    <source>
        <dbReference type="SMART" id="SM00470"/>
    </source>
</evidence>
<dbReference type="Pfam" id="PF02195">
    <property type="entry name" value="ParB_N"/>
    <property type="match status" value="1"/>
</dbReference>
<dbReference type="GO" id="GO:0034599">
    <property type="term" value="P:cellular response to oxidative stress"/>
    <property type="evidence" value="ECO:0007669"/>
    <property type="project" value="TreeGrafter"/>
</dbReference>
<evidence type="ECO:0000256" key="3">
    <source>
        <dbReference type="ARBA" id="ARBA00022481"/>
    </source>
</evidence>
<dbReference type="InterPro" id="IPR036086">
    <property type="entry name" value="ParB/Sulfiredoxin_sf"/>
</dbReference>
<keyword evidence="4 10" id="KW-0547">Nucleotide-binding</keyword>
<dbReference type="AlphaFoldDB" id="A0A1B6F7Z9"/>
<organism evidence="14">
    <name type="scientific">Cuerna arida</name>
    <dbReference type="NCBI Taxonomy" id="1464854"/>
    <lineage>
        <taxon>Eukaryota</taxon>
        <taxon>Metazoa</taxon>
        <taxon>Ecdysozoa</taxon>
        <taxon>Arthropoda</taxon>
        <taxon>Hexapoda</taxon>
        <taxon>Insecta</taxon>
        <taxon>Pterygota</taxon>
        <taxon>Neoptera</taxon>
        <taxon>Paraneoptera</taxon>
        <taxon>Hemiptera</taxon>
        <taxon>Auchenorrhyncha</taxon>
        <taxon>Membracoidea</taxon>
        <taxon>Cicadellidae</taxon>
        <taxon>Cicadellinae</taxon>
        <taxon>Proconiini</taxon>
        <taxon>Cuerna</taxon>
    </lineage>
</organism>
<dbReference type="SUPFAM" id="SSF110849">
    <property type="entry name" value="ParB/Sulfiredoxin"/>
    <property type="match status" value="1"/>
</dbReference>
<evidence type="ECO:0000256" key="9">
    <source>
        <dbReference type="ARBA" id="ARBA00047514"/>
    </source>
</evidence>
<dbReference type="GO" id="GO:0005524">
    <property type="term" value="F:ATP binding"/>
    <property type="evidence" value="ECO:0007669"/>
    <property type="project" value="UniProtKB-KW"/>
</dbReference>
<evidence type="ECO:0000256" key="7">
    <source>
        <dbReference type="ARBA" id="ARBA00023002"/>
    </source>
</evidence>
<evidence type="ECO:0000256" key="1">
    <source>
        <dbReference type="ARBA" id="ARBA00009609"/>
    </source>
</evidence>
<evidence type="ECO:0000256" key="4">
    <source>
        <dbReference type="ARBA" id="ARBA00022741"/>
    </source>
</evidence>
<evidence type="ECO:0000256" key="10">
    <source>
        <dbReference type="PIRNR" id="PIRNR017267"/>
    </source>
</evidence>
<evidence type="ECO:0000256" key="8">
    <source>
        <dbReference type="ARBA" id="ARBA00023157"/>
    </source>
</evidence>
<evidence type="ECO:0000256" key="2">
    <source>
        <dbReference type="ARBA" id="ARBA00013055"/>
    </source>
</evidence>
<dbReference type="PANTHER" id="PTHR21348">
    <property type="match status" value="1"/>
</dbReference>
<feature type="domain" description="ParB-like N-terminal" evidence="13">
    <location>
        <begin position="25"/>
        <end position="116"/>
    </location>
</feature>
<keyword evidence="5 10" id="KW-0067">ATP-binding</keyword>
<reference evidence="14" key="1">
    <citation type="submission" date="2015-11" db="EMBL/GenBank/DDBJ databases">
        <title>De novo transcriptome assembly of four potential Pierce s Disease insect vectors from Arizona vineyards.</title>
        <authorList>
            <person name="Tassone E.E."/>
        </authorList>
    </citation>
    <scope>NUCLEOTIDE SEQUENCE</scope>
</reference>
<gene>
    <name evidence="14" type="ORF">g.12737</name>
</gene>
<dbReference type="PIRSF" id="PIRSF017267">
    <property type="entry name" value="Sulfiredoxin"/>
    <property type="match status" value="1"/>
</dbReference>
<evidence type="ECO:0000256" key="6">
    <source>
        <dbReference type="ARBA" id="ARBA00022862"/>
    </source>
</evidence>
<proteinExistence type="inferred from homology"/>
<keyword evidence="7 10" id="KW-0560">Oxidoreductase</keyword>
<dbReference type="PANTHER" id="PTHR21348:SF2">
    <property type="entry name" value="SULFIREDOXIN-1"/>
    <property type="match status" value="1"/>
</dbReference>
<comment type="similarity">
    <text evidence="1 10">Belongs to the sulfiredoxin family.</text>
</comment>
<keyword evidence="6 10" id="KW-0049">Antioxidant</keyword>
<feature type="disulfide bond" description="Interchain" evidence="12">
    <location>
        <position position="82"/>
    </location>
</feature>
<keyword evidence="3" id="KW-0488">Methylation</keyword>
<evidence type="ECO:0000256" key="5">
    <source>
        <dbReference type="ARBA" id="ARBA00022840"/>
    </source>
</evidence>
<name>A0A1B6F7Z9_9HEMI</name>
<feature type="binding site" evidence="11">
    <location>
        <begin position="81"/>
        <end position="84"/>
    </location>
    <ligand>
        <name>ATP</name>
        <dbReference type="ChEBI" id="CHEBI:30616"/>
    </ligand>
</feature>
<dbReference type="CDD" id="cd16395">
    <property type="entry name" value="Srx"/>
    <property type="match status" value="1"/>
</dbReference>
<evidence type="ECO:0000256" key="11">
    <source>
        <dbReference type="PIRSR" id="PIRSR017267-1"/>
    </source>
</evidence>
<dbReference type="Gene3D" id="3.90.1530.10">
    <property type="entry name" value="Conserved hypothetical protein from pyrococcus furiosus pfu- 392566-001, ParB domain"/>
    <property type="match status" value="1"/>
</dbReference>
<keyword evidence="8 12" id="KW-1015">Disulfide bond</keyword>
<dbReference type="InterPro" id="IPR016692">
    <property type="entry name" value="Sulfiredoxin"/>
</dbReference>
<dbReference type="FunFam" id="3.90.1530.10:FF:000001">
    <property type="entry name" value="Sulfiredoxin"/>
    <property type="match status" value="1"/>
</dbReference>